<dbReference type="AlphaFoldDB" id="A0A2L2TTK2"/>
<reference evidence="3" key="1">
    <citation type="submission" date="2014-10" db="EMBL/GenBank/DDBJ databases">
        <authorList>
            <person name="King R."/>
        </authorList>
    </citation>
    <scope>NUCLEOTIDE SEQUENCE [LARGE SCALE GENOMIC DNA]</scope>
    <source>
        <strain evidence="3">A3/5</strain>
    </source>
</reference>
<feature type="transmembrane region" description="Helical" evidence="1">
    <location>
        <begin position="316"/>
        <end position="337"/>
    </location>
</feature>
<feature type="transmembrane region" description="Helical" evidence="1">
    <location>
        <begin position="106"/>
        <end position="123"/>
    </location>
</feature>
<keyword evidence="1" id="KW-0472">Membrane</keyword>
<keyword evidence="1" id="KW-0812">Transmembrane</keyword>
<feature type="transmembrane region" description="Helical" evidence="1">
    <location>
        <begin position="135"/>
        <end position="155"/>
    </location>
</feature>
<organism evidence="2 3">
    <name type="scientific">Fusarium venenatum</name>
    <dbReference type="NCBI Taxonomy" id="56646"/>
    <lineage>
        <taxon>Eukaryota</taxon>
        <taxon>Fungi</taxon>
        <taxon>Dikarya</taxon>
        <taxon>Ascomycota</taxon>
        <taxon>Pezizomycotina</taxon>
        <taxon>Sordariomycetes</taxon>
        <taxon>Hypocreomycetidae</taxon>
        <taxon>Hypocreales</taxon>
        <taxon>Nectriaceae</taxon>
        <taxon>Fusarium</taxon>
    </lineage>
</organism>
<dbReference type="Proteomes" id="UP000245910">
    <property type="component" value="Chromosome II"/>
</dbReference>
<feature type="transmembrane region" description="Helical" evidence="1">
    <location>
        <begin position="21"/>
        <end position="39"/>
    </location>
</feature>
<name>A0A2L2TTK2_9HYPO</name>
<evidence type="ECO:0000313" key="2">
    <source>
        <dbReference type="EMBL" id="CEI63415.1"/>
    </source>
</evidence>
<proteinExistence type="predicted"/>
<keyword evidence="1" id="KW-1133">Transmembrane helix</keyword>
<sequence length="358" mass="40330">MHSQPRSATETVPNRSWGATILFTTVFLAISGAASWYQFVFSPSSTSYQVLDAVIKSAELPDGVLLKTRWLNVKPIDHVLTLLVGAFYPGAVGYDVGAKLQQSQFLLSYSTCIAFLTVESLRVRNRWTLLGFHTIWAFLYQIVTGMVTLPPVFILRPKSRSPELHCPGAGPFNDIHLHHPDDTYVSPLPQSKVQPDRRGLLATYTNLHRSRRLCARPNTSTKHITNLYKVTFVVSAMAHLTTIYILFTTTGNLQLTFDHVLVPKLDLETIQDFSTGMHRIFQWDYWLIFVSAIIWSWLGVYDISKMQKADSVLTKCLGIVAAAIIVDPGATLAYFGIWRENELSAIIRKQSVLKDKKK</sequence>
<feature type="transmembrane region" description="Helical" evidence="1">
    <location>
        <begin position="285"/>
        <end position="304"/>
    </location>
</feature>
<feature type="transmembrane region" description="Helical" evidence="1">
    <location>
        <begin position="76"/>
        <end position="94"/>
    </location>
</feature>
<feature type="transmembrane region" description="Helical" evidence="1">
    <location>
        <begin position="226"/>
        <end position="247"/>
    </location>
</feature>
<keyword evidence="3" id="KW-1185">Reference proteome</keyword>
<evidence type="ECO:0000313" key="3">
    <source>
        <dbReference type="Proteomes" id="UP000245910"/>
    </source>
</evidence>
<dbReference type="STRING" id="56646.A0A2L2TTK2"/>
<protein>
    <submittedName>
        <fullName evidence="2">Uncharacterized protein</fullName>
    </submittedName>
</protein>
<evidence type="ECO:0000256" key="1">
    <source>
        <dbReference type="SAM" id="Phobius"/>
    </source>
</evidence>
<accession>A0A2L2TTK2</accession>
<dbReference type="EMBL" id="LN649230">
    <property type="protein sequence ID" value="CEI63415.1"/>
    <property type="molecule type" value="Genomic_DNA"/>
</dbReference>